<dbReference type="InterPro" id="IPR036390">
    <property type="entry name" value="WH_DNA-bd_sf"/>
</dbReference>
<proteinExistence type="predicted"/>
<dbReference type="GO" id="GO:0046983">
    <property type="term" value="F:protein dimerization activity"/>
    <property type="evidence" value="ECO:0007669"/>
    <property type="project" value="InterPro"/>
</dbReference>
<gene>
    <name evidence="6" type="ORF">ASPSYDRAFT_164601</name>
</gene>
<feature type="domain" description="O-methyltransferase dimerisation" evidence="5">
    <location>
        <begin position="71"/>
        <end position="141"/>
    </location>
</feature>
<dbReference type="InterPro" id="IPR001077">
    <property type="entry name" value="COMT_C"/>
</dbReference>
<evidence type="ECO:0000256" key="1">
    <source>
        <dbReference type="ARBA" id="ARBA00022603"/>
    </source>
</evidence>
<dbReference type="SUPFAM" id="SSF46785">
    <property type="entry name" value="Winged helix' DNA-binding domain"/>
    <property type="match status" value="1"/>
</dbReference>
<dbReference type="GeneID" id="63759347"/>
<keyword evidence="1" id="KW-0489">Methyltransferase</keyword>
<dbReference type="GO" id="GO:0044550">
    <property type="term" value="P:secondary metabolite biosynthetic process"/>
    <property type="evidence" value="ECO:0007669"/>
    <property type="project" value="UniProtKB-ARBA"/>
</dbReference>
<evidence type="ECO:0000313" key="6">
    <source>
        <dbReference type="EMBL" id="OJJ52498.1"/>
    </source>
</evidence>
<evidence type="ECO:0000313" key="7">
    <source>
        <dbReference type="Proteomes" id="UP000184356"/>
    </source>
</evidence>
<dbReference type="STRING" id="1036612.A0A1L9SZ96"/>
<dbReference type="AlphaFoldDB" id="A0A1L9SZ96"/>
<dbReference type="EMBL" id="KV878601">
    <property type="protein sequence ID" value="OJJ52498.1"/>
    <property type="molecule type" value="Genomic_DNA"/>
</dbReference>
<evidence type="ECO:0000259" key="5">
    <source>
        <dbReference type="Pfam" id="PF08100"/>
    </source>
</evidence>
<dbReference type="Gene3D" id="3.40.50.150">
    <property type="entry name" value="Vaccinia Virus protein VP39"/>
    <property type="match status" value="1"/>
</dbReference>
<dbReference type="RefSeq" id="XP_040696304.1">
    <property type="nucleotide sequence ID" value="XM_040843274.1"/>
</dbReference>
<dbReference type="GO" id="GO:0032259">
    <property type="term" value="P:methylation"/>
    <property type="evidence" value="ECO:0007669"/>
    <property type="project" value="UniProtKB-KW"/>
</dbReference>
<dbReference type="InterPro" id="IPR016461">
    <property type="entry name" value="COMT-like"/>
</dbReference>
<dbReference type="Pfam" id="PF00891">
    <property type="entry name" value="Methyltransf_2"/>
    <property type="match status" value="1"/>
</dbReference>
<dbReference type="SUPFAM" id="SSF53335">
    <property type="entry name" value="S-adenosyl-L-methionine-dependent methyltransferases"/>
    <property type="match status" value="1"/>
</dbReference>
<evidence type="ECO:0000256" key="3">
    <source>
        <dbReference type="ARBA" id="ARBA00022691"/>
    </source>
</evidence>
<dbReference type="OrthoDB" id="1535081at2759"/>
<protein>
    <submittedName>
        <fullName evidence="6">Uncharacterized protein</fullName>
    </submittedName>
</protein>
<evidence type="ECO:0000259" key="4">
    <source>
        <dbReference type="Pfam" id="PF00891"/>
    </source>
</evidence>
<keyword evidence="7" id="KW-1185">Reference proteome</keyword>
<keyword evidence="3" id="KW-0949">S-adenosyl-L-methionine</keyword>
<feature type="domain" description="O-methyltransferase C-terminal" evidence="4">
    <location>
        <begin position="228"/>
        <end position="382"/>
    </location>
</feature>
<dbReference type="InterPro" id="IPR036388">
    <property type="entry name" value="WH-like_DNA-bd_sf"/>
</dbReference>
<sequence length="404" mass="45279">MTIQEPYDLSSLTTQAAESAGAYQTAQTEQARLDAIESTTRLLRALESPADAIYKLFASVGPRYRNQKPTVPMAVKTAHDLGVFARLSQTTSSVTCKELAAGKNADTQLVERIMRVLVCNGFACELSPGQYQPTALSRQMMERKTIGTMDSLFVDFLPIIQKTPEFLQKSGYRNPGDPKNGPFQHAYNTTGSCWDWLAANTDALDRFNTFMEGGRDEAAHWADWFPVQKQLLDGALADRPLLVDIGGGRGHDLIGFKEKFPLGPGQLVLEDLPSVIEDIQYLDDDIQRVKHNFFQPQPVKGARAYYFKHIMHDWDDDHCRTILQRTIASMEKGYSKVLIEDHVVPDQNAGLKETLTDMIVMAWCPGIERTRQGWIDLLQSVGLVAKNFWLRPGQTKGIIEAELQ</sequence>
<dbReference type="InterPro" id="IPR029063">
    <property type="entry name" value="SAM-dependent_MTases_sf"/>
</dbReference>
<dbReference type="Gene3D" id="1.10.10.10">
    <property type="entry name" value="Winged helix-like DNA-binding domain superfamily/Winged helix DNA-binding domain"/>
    <property type="match status" value="1"/>
</dbReference>
<dbReference type="Proteomes" id="UP000184356">
    <property type="component" value="Unassembled WGS sequence"/>
</dbReference>
<dbReference type="PANTHER" id="PTHR43712:SF1">
    <property type="entry name" value="HYPOTHETICAL O-METHYLTRANSFERASE (EUROFUNG)-RELATED"/>
    <property type="match status" value="1"/>
</dbReference>
<name>A0A1L9SZ96_9EURO</name>
<accession>A0A1L9SZ96</accession>
<reference evidence="7" key="1">
    <citation type="journal article" date="2017" name="Genome Biol.">
        <title>Comparative genomics reveals high biological diversity and specific adaptations in the industrially and medically important fungal genus Aspergillus.</title>
        <authorList>
            <person name="de Vries R.P."/>
            <person name="Riley R."/>
            <person name="Wiebenga A."/>
            <person name="Aguilar-Osorio G."/>
            <person name="Amillis S."/>
            <person name="Uchima C.A."/>
            <person name="Anderluh G."/>
            <person name="Asadollahi M."/>
            <person name="Askin M."/>
            <person name="Barry K."/>
            <person name="Battaglia E."/>
            <person name="Bayram O."/>
            <person name="Benocci T."/>
            <person name="Braus-Stromeyer S.A."/>
            <person name="Caldana C."/>
            <person name="Canovas D."/>
            <person name="Cerqueira G.C."/>
            <person name="Chen F."/>
            <person name="Chen W."/>
            <person name="Choi C."/>
            <person name="Clum A."/>
            <person name="Dos Santos R.A."/>
            <person name="Damasio A.R."/>
            <person name="Diallinas G."/>
            <person name="Emri T."/>
            <person name="Fekete E."/>
            <person name="Flipphi M."/>
            <person name="Freyberg S."/>
            <person name="Gallo A."/>
            <person name="Gournas C."/>
            <person name="Habgood R."/>
            <person name="Hainaut M."/>
            <person name="Harispe M.L."/>
            <person name="Henrissat B."/>
            <person name="Hilden K.S."/>
            <person name="Hope R."/>
            <person name="Hossain A."/>
            <person name="Karabika E."/>
            <person name="Karaffa L."/>
            <person name="Karanyi Z."/>
            <person name="Krasevec N."/>
            <person name="Kuo A."/>
            <person name="Kusch H."/>
            <person name="LaButti K."/>
            <person name="Lagendijk E.L."/>
            <person name="Lapidus A."/>
            <person name="Levasseur A."/>
            <person name="Lindquist E."/>
            <person name="Lipzen A."/>
            <person name="Logrieco A.F."/>
            <person name="MacCabe A."/>
            <person name="Maekelae M.R."/>
            <person name="Malavazi I."/>
            <person name="Melin P."/>
            <person name="Meyer V."/>
            <person name="Mielnichuk N."/>
            <person name="Miskei M."/>
            <person name="Molnar A.P."/>
            <person name="Mule G."/>
            <person name="Ngan C.Y."/>
            <person name="Orejas M."/>
            <person name="Orosz E."/>
            <person name="Ouedraogo J.P."/>
            <person name="Overkamp K.M."/>
            <person name="Park H.-S."/>
            <person name="Perrone G."/>
            <person name="Piumi F."/>
            <person name="Punt P.J."/>
            <person name="Ram A.F."/>
            <person name="Ramon A."/>
            <person name="Rauscher S."/>
            <person name="Record E."/>
            <person name="Riano-Pachon D.M."/>
            <person name="Robert V."/>
            <person name="Roehrig J."/>
            <person name="Ruller R."/>
            <person name="Salamov A."/>
            <person name="Salih N.S."/>
            <person name="Samson R.A."/>
            <person name="Sandor E."/>
            <person name="Sanguinetti M."/>
            <person name="Schuetze T."/>
            <person name="Sepcic K."/>
            <person name="Shelest E."/>
            <person name="Sherlock G."/>
            <person name="Sophianopoulou V."/>
            <person name="Squina F.M."/>
            <person name="Sun H."/>
            <person name="Susca A."/>
            <person name="Todd R.B."/>
            <person name="Tsang A."/>
            <person name="Unkles S.E."/>
            <person name="van de Wiele N."/>
            <person name="van Rossen-Uffink D."/>
            <person name="Oliveira J.V."/>
            <person name="Vesth T.C."/>
            <person name="Visser J."/>
            <person name="Yu J.-H."/>
            <person name="Zhou M."/>
            <person name="Andersen M.R."/>
            <person name="Archer D.B."/>
            <person name="Baker S.E."/>
            <person name="Benoit I."/>
            <person name="Brakhage A.A."/>
            <person name="Braus G.H."/>
            <person name="Fischer R."/>
            <person name="Frisvad J.C."/>
            <person name="Goldman G.H."/>
            <person name="Houbraken J."/>
            <person name="Oakley B."/>
            <person name="Pocsi I."/>
            <person name="Scazzocchio C."/>
            <person name="Seiboth B."/>
            <person name="vanKuyk P.A."/>
            <person name="Wortman J."/>
            <person name="Dyer P.S."/>
            <person name="Grigoriev I.V."/>
        </authorList>
    </citation>
    <scope>NUCLEOTIDE SEQUENCE [LARGE SCALE GENOMIC DNA]</scope>
    <source>
        <strain evidence="7">CBS 593.65</strain>
    </source>
</reference>
<keyword evidence="2" id="KW-0808">Transferase</keyword>
<dbReference type="InterPro" id="IPR012967">
    <property type="entry name" value="COMT_dimerisation"/>
</dbReference>
<evidence type="ECO:0000256" key="2">
    <source>
        <dbReference type="ARBA" id="ARBA00022679"/>
    </source>
</evidence>
<dbReference type="VEuPathDB" id="FungiDB:ASPSYDRAFT_164601"/>
<organism evidence="6 7">
    <name type="scientific">Aspergillus sydowii CBS 593.65</name>
    <dbReference type="NCBI Taxonomy" id="1036612"/>
    <lineage>
        <taxon>Eukaryota</taxon>
        <taxon>Fungi</taxon>
        <taxon>Dikarya</taxon>
        <taxon>Ascomycota</taxon>
        <taxon>Pezizomycotina</taxon>
        <taxon>Eurotiomycetes</taxon>
        <taxon>Eurotiomycetidae</taxon>
        <taxon>Eurotiales</taxon>
        <taxon>Aspergillaceae</taxon>
        <taxon>Aspergillus</taxon>
        <taxon>Aspergillus subgen. Nidulantes</taxon>
    </lineage>
</organism>
<dbReference type="Pfam" id="PF08100">
    <property type="entry name" value="Dimerisation"/>
    <property type="match status" value="1"/>
</dbReference>
<dbReference type="GO" id="GO:0008171">
    <property type="term" value="F:O-methyltransferase activity"/>
    <property type="evidence" value="ECO:0007669"/>
    <property type="project" value="InterPro"/>
</dbReference>
<dbReference type="PROSITE" id="PS51683">
    <property type="entry name" value="SAM_OMT_II"/>
    <property type="match status" value="1"/>
</dbReference>
<dbReference type="PANTHER" id="PTHR43712">
    <property type="entry name" value="PUTATIVE (AFU_ORTHOLOGUE AFUA_4G14580)-RELATED"/>
    <property type="match status" value="1"/>
</dbReference>